<evidence type="ECO:0000313" key="2">
    <source>
        <dbReference type="Proteomes" id="UP000580043"/>
    </source>
</evidence>
<protein>
    <submittedName>
        <fullName evidence="1">Uncharacterized protein</fullName>
    </submittedName>
</protein>
<proteinExistence type="predicted"/>
<comment type="caution">
    <text evidence="1">The sequence shown here is derived from an EMBL/GenBank/DDBJ whole genome shotgun (WGS) entry which is preliminary data.</text>
</comment>
<accession>A0A848G7G6</accession>
<sequence length="164" mass="18367">MIQALEPYSRQMVEDLFFVFPEWKSFLSVVTEDGLNFFLIEISPFPGAKAGPLGITSLHNEEITVSFDSCHHHYASVLPSSQEPTGAITFIQQLLNEDLAIVSYLCSGDDLIKDGVFSGSAVPVAEIPNTNYEYYYANALRIRSWKGTYDDDFPAPYVSNKPNR</sequence>
<organism evidence="1 2">
    <name type="scientific">Zoogloea dura</name>
    <dbReference type="NCBI Taxonomy" id="2728840"/>
    <lineage>
        <taxon>Bacteria</taxon>
        <taxon>Pseudomonadati</taxon>
        <taxon>Pseudomonadota</taxon>
        <taxon>Betaproteobacteria</taxon>
        <taxon>Rhodocyclales</taxon>
        <taxon>Zoogloeaceae</taxon>
        <taxon>Zoogloea</taxon>
    </lineage>
</organism>
<dbReference type="Proteomes" id="UP000580043">
    <property type="component" value="Unassembled WGS sequence"/>
</dbReference>
<gene>
    <name evidence="1" type="ORF">HHL15_11420</name>
</gene>
<keyword evidence="2" id="KW-1185">Reference proteome</keyword>
<reference evidence="1 2" key="1">
    <citation type="submission" date="2020-04" db="EMBL/GenBank/DDBJ databases">
        <title>Zoogloea sp. G-4-1-14 isolated from soil.</title>
        <authorList>
            <person name="Dahal R.H."/>
        </authorList>
    </citation>
    <scope>NUCLEOTIDE SEQUENCE [LARGE SCALE GENOMIC DNA]</scope>
    <source>
        <strain evidence="1 2">G-4-1-14</strain>
    </source>
</reference>
<evidence type="ECO:0000313" key="1">
    <source>
        <dbReference type="EMBL" id="NML26353.1"/>
    </source>
</evidence>
<dbReference type="EMBL" id="JABBGA010000007">
    <property type="protein sequence ID" value="NML26353.1"/>
    <property type="molecule type" value="Genomic_DNA"/>
</dbReference>
<dbReference type="AlphaFoldDB" id="A0A848G7G6"/>
<name>A0A848G7G6_9RHOO</name>
<dbReference type="RefSeq" id="WP_169145888.1">
    <property type="nucleotide sequence ID" value="NZ_JABBGA010000007.1"/>
</dbReference>